<dbReference type="Proteomes" id="UP000636891">
    <property type="component" value="Unassembled WGS sequence"/>
</dbReference>
<proteinExistence type="predicted"/>
<feature type="signal peptide" evidence="2">
    <location>
        <begin position="1"/>
        <end position="21"/>
    </location>
</feature>
<dbReference type="SUPFAM" id="SSF56959">
    <property type="entry name" value="Leukocidin-like"/>
    <property type="match status" value="1"/>
</dbReference>
<protein>
    <submittedName>
        <fullName evidence="3">Uncharacterized protein</fullName>
    </submittedName>
</protein>
<dbReference type="Gene3D" id="2.70.240.10">
    <property type="entry name" value="Leukocidin/porin MspA"/>
    <property type="match status" value="1"/>
</dbReference>
<organism evidence="3 4">
    <name type="scientific">Alistipes hominis</name>
    <dbReference type="NCBI Taxonomy" id="2763015"/>
    <lineage>
        <taxon>Bacteria</taxon>
        <taxon>Pseudomonadati</taxon>
        <taxon>Bacteroidota</taxon>
        <taxon>Bacteroidia</taxon>
        <taxon>Bacteroidales</taxon>
        <taxon>Rikenellaceae</taxon>
        <taxon>Alistipes</taxon>
    </lineage>
</organism>
<sequence length="508" mass="55175">MKRILYCAMAAALFVGTVGCADEKEGTDDPTVDNAVDPDLYDVDPQPETDQEEVKMNTTLYFFSDADAATDSCSLKDNFVSRFASAQKWDGVSIPSQGDCLLFNVDEASSIVGNAAGLDALKKMHEAGVLLVMEGGSEKDFERVCRMVENYNPYAVGDAEEEPNGGELPLWIWTGPLPGAASLAMLLEPTDTDGDFTDDFSQGELCDMALTEIKDALAAVNGTAGMSVANGTKSGDEQKELTQLMNATKFYIYKSQKIESSDYRSSKKGSHTNNYQVEFDVWYAFSEDEQRNYYYIHEEISCPFKNTYVGVYSKSVSGIAKVCEWFGRQVDVTFEPVSNANDVKIHRSSPTSTQSSQSYTSGFSWNLGGNVSYKFGGESAGATVGLSGGISVSNSHTYTVNDVTIADNGDNGSECKASWSFILSGVRTTYAPFSTACVNMYEGSLTGRTKLQAGTDFIISTPVKSRTPQFKGTLSVQLKSSCGKMGTTCWERTRNADHSETFTLPAVK</sequence>
<gene>
    <name evidence="3" type="ORF">H8S08_01340</name>
</gene>
<feature type="chain" id="PRO_5046422318" evidence="2">
    <location>
        <begin position="22"/>
        <end position="508"/>
    </location>
</feature>
<evidence type="ECO:0000256" key="1">
    <source>
        <dbReference type="ARBA" id="ARBA00022729"/>
    </source>
</evidence>
<reference evidence="3 4" key="1">
    <citation type="submission" date="2020-08" db="EMBL/GenBank/DDBJ databases">
        <title>Genome public.</title>
        <authorList>
            <person name="Liu C."/>
            <person name="Sun Q."/>
        </authorList>
    </citation>
    <scope>NUCLEOTIDE SEQUENCE [LARGE SCALE GENOMIC DNA]</scope>
    <source>
        <strain evidence="3 4">New-7</strain>
    </source>
</reference>
<comment type="caution">
    <text evidence="3">The sequence shown here is derived from an EMBL/GenBank/DDBJ whole genome shotgun (WGS) entry which is preliminary data.</text>
</comment>
<dbReference type="PROSITE" id="PS51257">
    <property type="entry name" value="PROKAR_LIPOPROTEIN"/>
    <property type="match status" value="1"/>
</dbReference>
<name>A0ABR7CJ88_9BACT</name>
<evidence type="ECO:0000313" key="3">
    <source>
        <dbReference type="EMBL" id="MBC5615664.1"/>
    </source>
</evidence>
<dbReference type="InterPro" id="IPR036435">
    <property type="entry name" value="Leukocidin/porin_MspA_sf"/>
</dbReference>
<evidence type="ECO:0000256" key="2">
    <source>
        <dbReference type="SAM" id="SignalP"/>
    </source>
</evidence>
<keyword evidence="4" id="KW-1185">Reference proteome</keyword>
<keyword evidence="1 2" id="KW-0732">Signal</keyword>
<dbReference type="RefSeq" id="WP_147387408.1">
    <property type="nucleotide sequence ID" value="NZ_JACOOK010000001.1"/>
</dbReference>
<accession>A0ABR7CJ88</accession>
<dbReference type="EMBL" id="JACOOK010000001">
    <property type="protein sequence ID" value="MBC5615664.1"/>
    <property type="molecule type" value="Genomic_DNA"/>
</dbReference>
<evidence type="ECO:0000313" key="4">
    <source>
        <dbReference type="Proteomes" id="UP000636891"/>
    </source>
</evidence>